<comment type="caution">
    <text evidence="1">The sequence shown here is derived from an EMBL/GenBank/DDBJ whole genome shotgun (WGS) entry which is preliminary data.</text>
</comment>
<evidence type="ECO:0000313" key="2">
    <source>
        <dbReference type="Proteomes" id="UP000179179"/>
    </source>
</evidence>
<accession>A0A1F8A669</accession>
<sequence length="301" mass="34203">MANFMLQLYKIDFDRFGRLPTVKTRSPAPSRPLTWKAHEILRIEGANTFDNRADGFSTTREYFKYVNSQDWQQLRVQPNSIAGPLSAKSRYTALKVLETLIPELTNTTYDRGPFKLICDDFGLGNVIAQSKHDLTITGVVDMEGVYAGPAQLFGSAPWWLLMDRPVNEEWDFEQGDAPKATDRYFKYLENFVRVLSEEEAKMTANGRKELTELVKWSTDSGAMWLHMLLSSGCFLTHPPFLDTEKVETFVASKLNDLTAYDKITDKVEDFKALMDNKEITTVELINLASSLLKSGQPMCPD</sequence>
<gene>
    <name evidence="1" type="ORF">ABOM_003940</name>
</gene>
<dbReference type="OrthoDB" id="5412996at2759"/>
<dbReference type="RefSeq" id="XP_022390900.1">
    <property type="nucleotide sequence ID" value="XM_022531070.1"/>
</dbReference>
<proteinExistence type="predicted"/>
<dbReference type="AlphaFoldDB" id="A0A1F8A669"/>
<dbReference type="InterPro" id="IPR051678">
    <property type="entry name" value="AGP_Transferase"/>
</dbReference>
<dbReference type="EMBL" id="LYCR01000025">
    <property type="protein sequence ID" value="OGM47183.1"/>
    <property type="molecule type" value="Genomic_DNA"/>
</dbReference>
<dbReference type="PANTHER" id="PTHR21310">
    <property type="entry name" value="AMINOGLYCOSIDE PHOSPHOTRANSFERASE-RELATED-RELATED"/>
    <property type="match status" value="1"/>
</dbReference>
<evidence type="ECO:0000313" key="1">
    <source>
        <dbReference type="EMBL" id="OGM47183.1"/>
    </source>
</evidence>
<reference evidence="1 2" key="1">
    <citation type="journal article" date="2016" name="Genome Biol. Evol.">
        <title>Draft genome sequence of an aflatoxigenic Aspergillus species, A. bombycis.</title>
        <authorList>
            <person name="Moore G.G."/>
            <person name="Mack B.M."/>
            <person name="Beltz S.B."/>
            <person name="Gilbert M.K."/>
        </authorList>
    </citation>
    <scope>NUCLEOTIDE SEQUENCE [LARGE SCALE GENOMIC DNA]</scope>
    <source>
        <strain evidence="2">NRRL 26010</strain>
    </source>
</reference>
<dbReference type="GeneID" id="34447330"/>
<evidence type="ECO:0008006" key="3">
    <source>
        <dbReference type="Google" id="ProtNLM"/>
    </source>
</evidence>
<dbReference type="PANTHER" id="PTHR21310:SF37">
    <property type="entry name" value="AMINOGLYCOSIDE PHOSPHOTRANSFERASE DOMAIN-CONTAINING PROTEIN"/>
    <property type="match status" value="1"/>
</dbReference>
<protein>
    <recommendedName>
        <fullName evidence="3">Aminoglycoside phosphotransferase domain-containing protein</fullName>
    </recommendedName>
</protein>
<name>A0A1F8A669_9EURO</name>
<keyword evidence="2" id="KW-1185">Reference proteome</keyword>
<organism evidence="1 2">
    <name type="scientific">Aspergillus bombycis</name>
    <dbReference type="NCBI Taxonomy" id="109264"/>
    <lineage>
        <taxon>Eukaryota</taxon>
        <taxon>Fungi</taxon>
        <taxon>Dikarya</taxon>
        <taxon>Ascomycota</taxon>
        <taxon>Pezizomycotina</taxon>
        <taxon>Eurotiomycetes</taxon>
        <taxon>Eurotiomycetidae</taxon>
        <taxon>Eurotiales</taxon>
        <taxon>Aspergillaceae</taxon>
        <taxon>Aspergillus</taxon>
    </lineage>
</organism>
<dbReference type="Proteomes" id="UP000179179">
    <property type="component" value="Unassembled WGS sequence"/>
</dbReference>